<protein>
    <submittedName>
        <fullName evidence="3">BatA domain-containing protein</fullName>
    </submittedName>
</protein>
<comment type="caution">
    <text evidence="3">The sequence shown here is derived from an EMBL/GenBank/DDBJ whole genome shotgun (WGS) entry which is preliminary data.</text>
</comment>
<evidence type="ECO:0000259" key="2">
    <source>
        <dbReference type="Pfam" id="PF07584"/>
    </source>
</evidence>
<sequence length="667" mass="73343">MAFLYPSFLFALAAVAIPVILHLVQLRRAKKVVFSNVKFIQASKDLTASQRNLKQILILLARVLFITFLVLAFAQPYLPASESIGASGDSDVAIVVDNSFSTQSRQAAQDISVLEAATDRAKAIINLFPASTSFSLSASDRARHGASVQGEDAAAYLEELDFSSSSFPLLSQRKNPSHLFVVSDFQKSTFSSRFIGAYDSLTQIHIVPIASSGESNVAVDSVYLEDEFVRPASDNVLHIRVLNTGSEAVEDVPVKLFINESQVAALSLDLPANQVTEAVMNFKLDDGGIKKAYVQIEDFPVDFDNNYHFVLTPSSGIKVTEITDLLQSPLQRLYKSEPFFEFTSYNAGNIDYAEVTNSDVIILNGISNLSPAVATTVANFVKDGGSLIVIPSASAERGGYSSLFQDLNISANGSGVQQTQNKSTLNAPDPNNPFFRSIFSEFDPKMKMPAAVRSLVWSRASDDILKFRGGSPFLSRFDRGEGQVYLMAAPLDEQYNSLVNHALLVPVMFKMAITGYKQEQQLSYSLGSGTIQIPVENAASAKEGVYELSQDSLSFIPEQQVRGGKLYFNVPGTMDRAGFYTLSWQGKPVATLAFNYGTEESRLDQYSPDELRALVSNAKNVKVYDYGDAFSVKGEFEKRYFGVKLWKYCLILCLLFLMVEIALIRFL</sequence>
<feature type="transmembrane region" description="Helical" evidence="1">
    <location>
        <begin position="645"/>
        <end position="664"/>
    </location>
</feature>
<gene>
    <name evidence="3" type="ORF">ACFSRY_05680</name>
</gene>
<evidence type="ECO:0000313" key="3">
    <source>
        <dbReference type="EMBL" id="MFD2513347.1"/>
    </source>
</evidence>
<evidence type="ECO:0000313" key="4">
    <source>
        <dbReference type="Proteomes" id="UP001597544"/>
    </source>
</evidence>
<keyword evidence="1" id="KW-0812">Transmembrane</keyword>
<accession>A0ABW5IK85</accession>
<dbReference type="Gene3D" id="3.40.50.880">
    <property type="match status" value="1"/>
</dbReference>
<feature type="transmembrane region" description="Helical" evidence="1">
    <location>
        <begin position="6"/>
        <end position="24"/>
    </location>
</feature>
<feature type="transmembrane region" description="Helical" evidence="1">
    <location>
        <begin position="56"/>
        <end position="78"/>
    </location>
</feature>
<keyword evidence="4" id="KW-1185">Reference proteome</keyword>
<dbReference type="RefSeq" id="WP_377503931.1">
    <property type="nucleotide sequence ID" value="NZ_JBHULU010000009.1"/>
</dbReference>
<proteinExistence type="predicted"/>
<dbReference type="NCBIfam" id="TIGR02226">
    <property type="entry name" value="two_anch"/>
    <property type="match status" value="1"/>
</dbReference>
<dbReference type="InterPro" id="IPR024163">
    <property type="entry name" value="Aerotolerance_reg_N"/>
</dbReference>
<dbReference type="Proteomes" id="UP001597544">
    <property type="component" value="Unassembled WGS sequence"/>
</dbReference>
<dbReference type="PANTHER" id="PTHR37464">
    <property type="entry name" value="BLL2463 PROTEIN"/>
    <property type="match status" value="1"/>
</dbReference>
<evidence type="ECO:0000256" key="1">
    <source>
        <dbReference type="SAM" id="Phobius"/>
    </source>
</evidence>
<reference evidence="4" key="1">
    <citation type="journal article" date="2019" name="Int. J. Syst. Evol. Microbiol.">
        <title>The Global Catalogue of Microorganisms (GCM) 10K type strain sequencing project: providing services to taxonomists for standard genome sequencing and annotation.</title>
        <authorList>
            <consortium name="The Broad Institute Genomics Platform"/>
            <consortium name="The Broad Institute Genome Sequencing Center for Infectious Disease"/>
            <person name="Wu L."/>
            <person name="Ma J."/>
        </authorList>
    </citation>
    <scope>NUCLEOTIDE SEQUENCE [LARGE SCALE GENOMIC DNA]</scope>
    <source>
        <strain evidence="4">KCTC 42498</strain>
    </source>
</reference>
<organism evidence="3 4">
    <name type="scientific">Pontibacter locisalis</name>
    <dbReference type="NCBI Taxonomy" id="1719035"/>
    <lineage>
        <taxon>Bacteria</taxon>
        <taxon>Pseudomonadati</taxon>
        <taxon>Bacteroidota</taxon>
        <taxon>Cytophagia</taxon>
        <taxon>Cytophagales</taxon>
        <taxon>Hymenobacteraceae</taxon>
        <taxon>Pontibacter</taxon>
    </lineage>
</organism>
<name>A0ABW5IK85_9BACT</name>
<dbReference type="Pfam" id="PF07584">
    <property type="entry name" value="BatA"/>
    <property type="match status" value="1"/>
</dbReference>
<dbReference type="InterPro" id="IPR011933">
    <property type="entry name" value="Double_TM_dom"/>
</dbReference>
<dbReference type="InterPro" id="IPR029062">
    <property type="entry name" value="Class_I_gatase-like"/>
</dbReference>
<feature type="domain" description="Aerotolerance regulator N-terminal" evidence="2">
    <location>
        <begin position="1"/>
        <end position="76"/>
    </location>
</feature>
<keyword evidence="1" id="KW-0472">Membrane</keyword>
<dbReference type="SUPFAM" id="SSF52317">
    <property type="entry name" value="Class I glutamine amidotransferase-like"/>
    <property type="match status" value="1"/>
</dbReference>
<keyword evidence="1" id="KW-1133">Transmembrane helix</keyword>
<dbReference type="PANTHER" id="PTHR37464:SF1">
    <property type="entry name" value="BLL2463 PROTEIN"/>
    <property type="match status" value="1"/>
</dbReference>
<dbReference type="EMBL" id="JBHULU010000009">
    <property type="protein sequence ID" value="MFD2513347.1"/>
    <property type="molecule type" value="Genomic_DNA"/>
</dbReference>